<name>A0AA35SDA8_GEOBA</name>
<feature type="transmembrane region" description="Helical" evidence="1">
    <location>
        <begin position="48"/>
        <end position="68"/>
    </location>
</feature>
<feature type="transmembrane region" description="Helical" evidence="1">
    <location>
        <begin position="20"/>
        <end position="36"/>
    </location>
</feature>
<keyword evidence="3" id="KW-1185">Reference proteome</keyword>
<organism evidence="2 3">
    <name type="scientific">Geodia barretti</name>
    <name type="common">Barrett's horny sponge</name>
    <dbReference type="NCBI Taxonomy" id="519541"/>
    <lineage>
        <taxon>Eukaryota</taxon>
        <taxon>Metazoa</taxon>
        <taxon>Porifera</taxon>
        <taxon>Demospongiae</taxon>
        <taxon>Heteroscleromorpha</taxon>
        <taxon>Tetractinellida</taxon>
        <taxon>Astrophorina</taxon>
        <taxon>Geodiidae</taxon>
        <taxon>Geodia</taxon>
    </lineage>
</organism>
<keyword evidence="1" id="KW-0472">Membrane</keyword>
<accession>A0AA35SDA8</accession>
<evidence type="ECO:0000256" key="1">
    <source>
        <dbReference type="SAM" id="Phobius"/>
    </source>
</evidence>
<proteinExistence type="predicted"/>
<keyword evidence="1" id="KW-0812">Transmembrane</keyword>
<protein>
    <submittedName>
        <fullName evidence="2">Uncharacterized protein</fullName>
    </submittedName>
</protein>
<keyword evidence="1" id="KW-1133">Transmembrane helix</keyword>
<evidence type="ECO:0000313" key="2">
    <source>
        <dbReference type="EMBL" id="CAI8026762.1"/>
    </source>
</evidence>
<comment type="caution">
    <text evidence="2">The sequence shown here is derived from an EMBL/GenBank/DDBJ whole genome shotgun (WGS) entry which is preliminary data.</text>
</comment>
<dbReference type="AlphaFoldDB" id="A0AA35SDA8"/>
<reference evidence="2" key="1">
    <citation type="submission" date="2023-03" db="EMBL/GenBank/DDBJ databases">
        <authorList>
            <person name="Steffen K."/>
            <person name="Cardenas P."/>
        </authorList>
    </citation>
    <scope>NUCLEOTIDE SEQUENCE</scope>
</reference>
<dbReference type="Proteomes" id="UP001174909">
    <property type="component" value="Unassembled WGS sequence"/>
</dbReference>
<sequence length="85" mass="10023">MQSRIRQWFSVIVRSDYYVLTRFLFPLSFTVIAVDIGEQVSWSPGDILFGPCASYFWVDCLLCLCFATSPRFDIIWLRSFPHKDF</sequence>
<dbReference type="EMBL" id="CASHTH010002233">
    <property type="protein sequence ID" value="CAI8026762.1"/>
    <property type="molecule type" value="Genomic_DNA"/>
</dbReference>
<evidence type="ECO:0000313" key="3">
    <source>
        <dbReference type="Proteomes" id="UP001174909"/>
    </source>
</evidence>
<gene>
    <name evidence="2" type="ORF">GBAR_LOCUS15333</name>
</gene>